<reference evidence="6" key="1">
    <citation type="journal article" date="2019" name="Int. J. Syst. Evol. Microbiol.">
        <title>The Global Catalogue of Microorganisms (GCM) 10K type strain sequencing project: providing services to taxonomists for standard genome sequencing and annotation.</title>
        <authorList>
            <consortium name="The Broad Institute Genomics Platform"/>
            <consortium name="The Broad Institute Genome Sequencing Center for Infectious Disease"/>
            <person name="Wu L."/>
            <person name="Ma J."/>
        </authorList>
    </citation>
    <scope>NUCLEOTIDE SEQUENCE [LARGE SCALE GENOMIC DNA]</scope>
    <source>
        <strain evidence="6">KCTC 42903</strain>
    </source>
</reference>
<dbReference type="SUPFAM" id="SSF48452">
    <property type="entry name" value="TPR-like"/>
    <property type="match status" value="2"/>
</dbReference>
<dbReference type="Pfam" id="PF13181">
    <property type="entry name" value="TPR_8"/>
    <property type="match status" value="1"/>
</dbReference>
<feature type="repeat" description="TPR" evidence="3">
    <location>
        <begin position="48"/>
        <end position="81"/>
    </location>
</feature>
<feature type="chain" id="PRO_5047384187" evidence="4">
    <location>
        <begin position="20"/>
        <end position="380"/>
    </location>
</feature>
<name>A0ABW5JSX4_9FLAO</name>
<dbReference type="Proteomes" id="UP001597441">
    <property type="component" value="Unassembled WGS sequence"/>
</dbReference>
<evidence type="ECO:0000313" key="5">
    <source>
        <dbReference type="EMBL" id="MFD2534643.1"/>
    </source>
</evidence>
<evidence type="ECO:0000256" key="1">
    <source>
        <dbReference type="ARBA" id="ARBA00022737"/>
    </source>
</evidence>
<feature type="repeat" description="TPR" evidence="3">
    <location>
        <begin position="251"/>
        <end position="284"/>
    </location>
</feature>
<dbReference type="RefSeq" id="WP_388015608.1">
    <property type="nucleotide sequence ID" value="NZ_JBHUDT010000002.1"/>
</dbReference>
<accession>A0ABW5JSX4</accession>
<evidence type="ECO:0000256" key="3">
    <source>
        <dbReference type="PROSITE-ProRule" id="PRU00339"/>
    </source>
</evidence>
<dbReference type="InterPro" id="IPR011990">
    <property type="entry name" value="TPR-like_helical_dom_sf"/>
</dbReference>
<evidence type="ECO:0000256" key="2">
    <source>
        <dbReference type="ARBA" id="ARBA00022803"/>
    </source>
</evidence>
<keyword evidence="4" id="KW-0732">Signal</keyword>
<dbReference type="InterPro" id="IPR019734">
    <property type="entry name" value="TPR_rpt"/>
</dbReference>
<feature type="signal peptide" evidence="4">
    <location>
        <begin position="1"/>
        <end position="19"/>
    </location>
</feature>
<keyword evidence="1" id="KW-0677">Repeat</keyword>
<dbReference type="Pfam" id="PF14559">
    <property type="entry name" value="TPR_19"/>
    <property type="match status" value="1"/>
</dbReference>
<feature type="repeat" description="TPR" evidence="3">
    <location>
        <begin position="286"/>
        <end position="319"/>
    </location>
</feature>
<dbReference type="Gene3D" id="1.25.40.10">
    <property type="entry name" value="Tetratricopeptide repeat domain"/>
    <property type="match status" value="4"/>
</dbReference>
<sequence length="380" mass="44390">MIRLIFIFLLLVFKTEAQTSVLNVADSLFAHGNYSKAIAQYKAYNNPPEVYHKIAKAYIAIGNYDEALINYEKGVETNPKNTLLKYDYGKFLYRTKKFKKASEVFNKLVYTDYKNPNFHYELGLVLEQLKDSTAQNRFFSAFKLDSTHQKAIYKIAKFHLKKGHNKLVDKYIDIGLSSYKNNKQLISLKAQNYYVRHQYENAIVWFEKLLELGESSAFIHEKLSLSYAQLYEFEKAIEQRKLVLKINPLDATSIYVIGTYYEELADFKKAEEYLWKALALLDKPLDAEYMKLATVLNRQKKYKESIEALKTAINENPLNEIASFHLALTLSTYYADYDAKIKAFEDFKKKFPKGKLIPFVNNQISILKEEKFLNVQKKKD</sequence>
<protein>
    <submittedName>
        <fullName evidence="5">Tetratricopeptide repeat protein</fullName>
    </submittedName>
</protein>
<evidence type="ECO:0000313" key="6">
    <source>
        <dbReference type="Proteomes" id="UP001597441"/>
    </source>
</evidence>
<comment type="caution">
    <text evidence="5">The sequence shown here is derived from an EMBL/GenBank/DDBJ whole genome shotgun (WGS) entry which is preliminary data.</text>
</comment>
<dbReference type="SMART" id="SM00028">
    <property type="entry name" value="TPR"/>
    <property type="match status" value="5"/>
</dbReference>
<keyword evidence="2 3" id="KW-0802">TPR repeat</keyword>
<proteinExistence type="predicted"/>
<evidence type="ECO:0000256" key="4">
    <source>
        <dbReference type="SAM" id="SignalP"/>
    </source>
</evidence>
<dbReference type="PROSITE" id="PS50005">
    <property type="entry name" value="TPR"/>
    <property type="match status" value="3"/>
</dbReference>
<gene>
    <name evidence="5" type="ORF">ACFSQS_05950</name>
</gene>
<dbReference type="PANTHER" id="PTHR44186:SF1">
    <property type="entry name" value="BARDET-BIEDL SYNDROME 4 PROTEIN"/>
    <property type="match status" value="1"/>
</dbReference>
<organism evidence="5 6">
    <name type="scientific">Gelatiniphilus marinus</name>
    <dbReference type="NCBI Taxonomy" id="1759464"/>
    <lineage>
        <taxon>Bacteria</taxon>
        <taxon>Pseudomonadati</taxon>
        <taxon>Bacteroidota</taxon>
        <taxon>Flavobacteriia</taxon>
        <taxon>Flavobacteriales</taxon>
        <taxon>Flavobacteriaceae</taxon>
        <taxon>Gelatiniphilus</taxon>
    </lineage>
</organism>
<keyword evidence="6" id="KW-1185">Reference proteome</keyword>
<dbReference type="PROSITE" id="PS50293">
    <property type="entry name" value="TPR_REGION"/>
    <property type="match status" value="1"/>
</dbReference>
<dbReference type="PANTHER" id="PTHR44186">
    <property type="match status" value="1"/>
</dbReference>
<dbReference type="EMBL" id="JBHULK010000002">
    <property type="protein sequence ID" value="MFD2534643.1"/>
    <property type="molecule type" value="Genomic_DNA"/>
</dbReference>